<sequence>MARPGKAGDSAGGGAPAGGRPPPRRHRLLSVSTLVANLPCSTREEM</sequence>
<dbReference type="EMBL" id="AK372439">
    <property type="protein sequence ID" value="BAK03637.1"/>
    <property type="molecule type" value="mRNA"/>
</dbReference>
<evidence type="ECO:0000313" key="2">
    <source>
        <dbReference type="EMBL" id="BAK03637.1"/>
    </source>
</evidence>
<feature type="region of interest" description="Disordered" evidence="1">
    <location>
        <begin position="1"/>
        <end position="33"/>
    </location>
</feature>
<organism evidence="2">
    <name type="scientific">Hordeum vulgare subsp. vulgare</name>
    <name type="common">Domesticated barley</name>
    <dbReference type="NCBI Taxonomy" id="112509"/>
    <lineage>
        <taxon>Eukaryota</taxon>
        <taxon>Viridiplantae</taxon>
        <taxon>Streptophyta</taxon>
        <taxon>Embryophyta</taxon>
        <taxon>Tracheophyta</taxon>
        <taxon>Spermatophyta</taxon>
        <taxon>Magnoliopsida</taxon>
        <taxon>Liliopsida</taxon>
        <taxon>Poales</taxon>
        <taxon>Poaceae</taxon>
        <taxon>BOP clade</taxon>
        <taxon>Pooideae</taxon>
        <taxon>Triticodae</taxon>
        <taxon>Triticeae</taxon>
        <taxon>Hordeinae</taxon>
        <taxon>Hordeum</taxon>
    </lineage>
</organism>
<accession>F2E8G5</accession>
<protein>
    <submittedName>
        <fullName evidence="2">Predicted protein</fullName>
    </submittedName>
</protein>
<name>F2E8G5_HORVV</name>
<proteinExistence type="evidence at transcript level"/>
<dbReference type="AlphaFoldDB" id="F2E8G5"/>
<evidence type="ECO:0000256" key="1">
    <source>
        <dbReference type="SAM" id="MobiDB-lite"/>
    </source>
</evidence>
<reference evidence="2" key="1">
    <citation type="journal article" date="2011" name="Plant Physiol.">
        <title>Comprehensive sequence analysis of 24,783 barley full-length cDNAs derived from 12 clone libraries.</title>
        <authorList>
            <person name="Matsumoto T."/>
            <person name="Tanaka T."/>
            <person name="Sakai H."/>
            <person name="Amano N."/>
            <person name="Kanamori H."/>
            <person name="Kurita K."/>
            <person name="Kikuta A."/>
            <person name="Kamiya K."/>
            <person name="Yamamoto M."/>
            <person name="Ikawa H."/>
            <person name="Fujii N."/>
            <person name="Hori K."/>
            <person name="Itoh T."/>
            <person name="Sato K."/>
        </authorList>
    </citation>
    <scope>NUCLEOTIDE SEQUENCE</scope>
    <source>
        <tissue evidence="2">Flower</tissue>
    </source>
</reference>